<dbReference type="InterPro" id="IPR001238">
    <property type="entry name" value="DNA-binding_RecF"/>
</dbReference>
<keyword evidence="2 6" id="KW-0235">DNA replication</keyword>
<dbReference type="GO" id="GO:0009432">
    <property type="term" value="P:SOS response"/>
    <property type="evidence" value="ECO:0007669"/>
    <property type="project" value="UniProtKB-UniRule"/>
</dbReference>
<evidence type="ECO:0000313" key="9">
    <source>
        <dbReference type="EMBL" id="RIA55671.1"/>
    </source>
</evidence>
<gene>
    <name evidence="6" type="primary">recF</name>
    <name evidence="9" type="ORF">BXY53_0741</name>
</gene>
<reference evidence="9 10" key="1">
    <citation type="submission" date="2018-08" db="EMBL/GenBank/DDBJ databases">
        <title>Genomic Encyclopedia of Archaeal and Bacterial Type Strains, Phase II (KMG-II): from individual species to whole genera.</title>
        <authorList>
            <person name="Goeker M."/>
        </authorList>
    </citation>
    <scope>NUCLEOTIDE SEQUENCE [LARGE SCALE GENOMIC DNA]</scope>
    <source>
        <strain evidence="9 10">DSM 5002</strain>
    </source>
</reference>
<dbReference type="PANTHER" id="PTHR32182:SF0">
    <property type="entry name" value="DNA REPLICATION AND REPAIR PROTEIN RECF"/>
    <property type="match status" value="1"/>
</dbReference>
<dbReference type="InterPro" id="IPR003395">
    <property type="entry name" value="RecF/RecN/SMC_N"/>
</dbReference>
<dbReference type="NCBIfam" id="TIGR00611">
    <property type="entry name" value="recf"/>
    <property type="match status" value="1"/>
</dbReference>
<keyword evidence="4 6" id="KW-0067">ATP-binding</keyword>
<feature type="region of interest" description="Disordered" evidence="7">
    <location>
        <begin position="1"/>
        <end position="23"/>
    </location>
</feature>
<evidence type="ECO:0000256" key="7">
    <source>
        <dbReference type="SAM" id="MobiDB-lite"/>
    </source>
</evidence>
<keyword evidence="6" id="KW-0742">SOS response</keyword>
<evidence type="ECO:0000313" key="10">
    <source>
        <dbReference type="Proteomes" id="UP000266273"/>
    </source>
</evidence>
<dbReference type="GO" id="GO:0003697">
    <property type="term" value="F:single-stranded DNA binding"/>
    <property type="evidence" value="ECO:0007669"/>
    <property type="project" value="UniProtKB-UniRule"/>
</dbReference>
<dbReference type="EMBL" id="QXDF01000001">
    <property type="protein sequence ID" value="RIA55671.1"/>
    <property type="molecule type" value="Genomic_DNA"/>
</dbReference>
<accession>A0A397QBR4</accession>
<comment type="function">
    <text evidence="6">The RecF protein is involved in DNA metabolism; it is required for DNA replication and normal SOS inducibility. RecF binds preferentially to single-stranded, linear DNA. It also seems to bind ATP.</text>
</comment>
<keyword evidence="6" id="KW-0227">DNA damage</keyword>
<dbReference type="GO" id="GO:0006260">
    <property type="term" value="P:DNA replication"/>
    <property type="evidence" value="ECO:0007669"/>
    <property type="project" value="UniProtKB-UniRule"/>
</dbReference>
<keyword evidence="1 6" id="KW-0963">Cytoplasm</keyword>
<dbReference type="InterPro" id="IPR042174">
    <property type="entry name" value="RecF_2"/>
</dbReference>
<dbReference type="GO" id="GO:0000731">
    <property type="term" value="P:DNA synthesis involved in DNA repair"/>
    <property type="evidence" value="ECO:0007669"/>
    <property type="project" value="TreeGrafter"/>
</dbReference>
<dbReference type="PANTHER" id="PTHR32182">
    <property type="entry name" value="DNA REPLICATION AND REPAIR PROTEIN RECF"/>
    <property type="match status" value="1"/>
</dbReference>
<comment type="subcellular location">
    <subcellularLocation>
        <location evidence="6">Cytoplasm</location>
    </subcellularLocation>
</comment>
<dbReference type="AlphaFoldDB" id="A0A397QBR4"/>
<dbReference type="Pfam" id="PF02463">
    <property type="entry name" value="SMC_N"/>
    <property type="match status" value="1"/>
</dbReference>
<evidence type="ECO:0000256" key="6">
    <source>
        <dbReference type="HAMAP-Rule" id="MF_00365"/>
    </source>
</evidence>
<dbReference type="HAMAP" id="MF_00365">
    <property type="entry name" value="RecF"/>
    <property type="match status" value="1"/>
</dbReference>
<comment type="caution">
    <text evidence="9">The sequence shown here is derived from an EMBL/GenBank/DDBJ whole genome shotgun (WGS) entry which is preliminary data.</text>
</comment>
<dbReference type="Proteomes" id="UP000266273">
    <property type="component" value="Unassembled WGS sequence"/>
</dbReference>
<feature type="binding site" evidence="6">
    <location>
        <begin position="55"/>
        <end position="62"/>
    </location>
    <ligand>
        <name>ATP</name>
        <dbReference type="ChEBI" id="CHEBI:30616"/>
    </ligand>
</feature>
<evidence type="ECO:0000256" key="3">
    <source>
        <dbReference type="ARBA" id="ARBA00022741"/>
    </source>
</evidence>
<dbReference type="GO" id="GO:0006302">
    <property type="term" value="P:double-strand break repair"/>
    <property type="evidence" value="ECO:0007669"/>
    <property type="project" value="TreeGrafter"/>
</dbReference>
<dbReference type="Gene3D" id="3.40.50.300">
    <property type="entry name" value="P-loop containing nucleotide triphosphate hydrolases"/>
    <property type="match status" value="1"/>
</dbReference>
<protein>
    <recommendedName>
        <fullName evidence="6">DNA replication and repair protein RecF</fullName>
    </recommendedName>
</protein>
<evidence type="ECO:0000259" key="8">
    <source>
        <dbReference type="Pfam" id="PF02463"/>
    </source>
</evidence>
<dbReference type="GO" id="GO:0005737">
    <property type="term" value="C:cytoplasm"/>
    <property type="evidence" value="ECO:0007669"/>
    <property type="project" value="UniProtKB-SubCell"/>
</dbReference>
<evidence type="ECO:0000256" key="4">
    <source>
        <dbReference type="ARBA" id="ARBA00022840"/>
    </source>
</evidence>
<dbReference type="SUPFAM" id="SSF52540">
    <property type="entry name" value="P-loop containing nucleoside triphosphate hydrolases"/>
    <property type="match status" value="1"/>
</dbReference>
<keyword evidence="5 6" id="KW-0238">DNA-binding</keyword>
<dbReference type="Gene3D" id="1.20.1050.90">
    <property type="entry name" value="RecF/RecN/SMC, N-terminal domain"/>
    <property type="match status" value="1"/>
</dbReference>
<feature type="domain" description="RecF/RecN/SMC N-terminal" evidence="8">
    <location>
        <begin position="28"/>
        <end position="394"/>
    </location>
</feature>
<evidence type="ECO:0000256" key="5">
    <source>
        <dbReference type="ARBA" id="ARBA00023125"/>
    </source>
</evidence>
<sequence>MTTPGRMSGALDAQPHGHEASETPRAWLSRLSVTAFRNYASAKLNLGPEPVVLTGQNGAGKTNILEAVSLLSHGRGLRSAPFSELCRYGTPDTGWTVSGRLHIGDAETTIGTGIRPTPEESRAARAVRIDGAPAQPGTLAEYVRMVWLTPALYSLFTGAASERRRFLERVIISLDPHHRRLTAQFERAMRQRNRLLEMGGEASLLDGLELQMAEAGVAIAAARRDALAQLSAVIARKWPDWANAAFPAAKLELDGRLENALETQAAVDVEDAYARELAATRDRDRAAKRTTLGPHRSDLIVTHAPKGLPARICSTGEQKALLVGLVLAHAELVRALSGAAPLILLDEIAAHLDGERRSAMFAEIEALSAQAWMTGTDREVFAPLDGRANFFVVDQGLITPEQPGMC</sequence>
<dbReference type="RefSeq" id="WP_245410343.1">
    <property type="nucleotide sequence ID" value="NZ_QXDF01000001.1"/>
</dbReference>
<keyword evidence="3 6" id="KW-0547">Nucleotide-binding</keyword>
<evidence type="ECO:0000256" key="2">
    <source>
        <dbReference type="ARBA" id="ARBA00022705"/>
    </source>
</evidence>
<dbReference type="GO" id="GO:0005524">
    <property type="term" value="F:ATP binding"/>
    <property type="evidence" value="ECO:0007669"/>
    <property type="project" value="UniProtKB-UniRule"/>
</dbReference>
<comment type="similarity">
    <text evidence="6">Belongs to the RecF family.</text>
</comment>
<evidence type="ECO:0000256" key="1">
    <source>
        <dbReference type="ARBA" id="ARBA00022490"/>
    </source>
</evidence>
<name>A0A397QBR4_9HYPH</name>
<organism evidence="9 10">
    <name type="scientific">Dichotomicrobium thermohalophilum</name>
    <dbReference type="NCBI Taxonomy" id="933063"/>
    <lineage>
        <taxon>Bacteria</taxon>
        <taxon>Pseudomonadati</taxon>
        <taxon>Pseudomonadota</taxon>
        <taxon>Alphaproteobacteria</taxon>
        <taxon>Hyphomicrobiales</taxon>
        <taxon>Hyphomicrobiaceae</taxon>
        <taxon>Dichotomicrobium</taxon>
    </lineage>
</organism>
<proteinExistence type="inferred from homology"/>
<keyword evidence="10" id="KW-1185">Reference proteome</keyword>
<keyword evidence="6" id="KW-0234">DNA repair</keyword>
<dbReference type="InterPro" id="IPR027417">
    <property type="entry name" value="P-loop_NTPase"/>
</dbReference>